<dbReference type="NCBIfam" id="TIGR01640">
    <property type="entry name" value="F_box_assoc_1"/>
    <property type="match status" value="1"/>
</dbReference>
<evidence type="ECO:0000259" key="1">
    <source>
        <dbReference type="SMART" id="SM00256"/>
    </source>
</evidence>
<evidence type="ECO:0000313" key="3">
    <source>
        <dbReference type="RefSeq" id="XP_010501685.1"/>
    </source>
</evidence>
<evidence type="ECO:0000313" key="2">
    <source>
        <dbReference type="Proteomes" id="UP000694864"/>
    </source>
</evidence>
<dbReference type="InterPro" id="IPR001810">
    <property type="entry name" value="F-box_dom"/>
</dbReference>
<dbReference type="InterPro" id="IPR036047">
    <property type="entry name" value="F-box-like_dom_sf"/>
</dbReference>
<dbReference type="InterPro" id="IPR017451">
    <property type="entry name" value="F-box-assoc_interact_dom"/>
</dbReference>
<dbReference type="Gene3D" id="1.20.1280.50">
    <property type="match status" value="1"/>
</dbReference>
<organism evidence="2 3">
    <name type="scientific">Camelina sativa</name>
    <name type="common">False flax</name>
    <name type="synonym">Myagrum sativum</name>
    <dbReference type="NCBI Taxonomy" id="90675"/>
    <lineage>
        <taxon>Eukaryota</taxon>
        <taxon>Viridiplantae</taxon>
        <taxon>Streptophyta</taxon>
        <taxon>Embryophyta</taxon>
        <taxon>Tracheophyta</taxon>
        <taxon>Spermatophyta</taxon>
        <taxon>Magnoliopsida</taxon>
        <taxon>eudicotyledons</taxon>
        <taxon>Gunneridae</taxon>
        <taxon>Pentapetalae</taxon>
        <taxon>rosids</taxon>
        <taxon>malvids</taxon>
        <taxon>Brassicales</taxon>
        <taxon>Brassicaceae</taxon>
        <taxon>Camelineae</taxon>
        <taxon>Camelina</taxon>
    </lineage>
</organism>
<dbReference type="Proteomes" id="UP000694864">
    <property type="component" value="Chromosome 3"/>
</dbReference>
<dbReference type="PANTHER" id="PTHR31111">
    <property type="entry name" value="BNAA05G37150D PROTEIN-RELATED"/>
    <property type="match status" value="1"/>
</dbReference>
<dbReference type="PANTHER" id="PTHR31111:SF130">
    <property type="entry name" value="F-BOX ASSOCIATED UBIQUITINATION EFFECTOR FAMILY PROTEIN"/>
    <property type="match status" value="1"/>
</dbReference>
<gene>
    <name evidence="3" type="primary">LOC104778982</name>
</gene>
<reference evidence="3" key="2">
    <citation type="submission" date="2025-08" db="UniProtKB">
        <authorList>
            <consortium name="RefSeq"/>
        </authorList>
    </citation>
    <scope>IDENTIFICATION</scope>
    <source>
        <tissue evidence="3">Leaf</tissue>
    </source>
</reference>
<dbReference type="RefSeq" id="XP_010501685.1">
    <property type="nucleotide sequence ID" value="XM_010503383.1"/>
</dbReference>
<proteinExistence type="predicted"/>
<reference evidence="2" key="1">
    <citation type="journal article" date="2014" name="Nat. Commun.">
        <title>The emerging biofuel crop Camelina sativa retains a highly undifferentiated hexaploid genome structure.</title>
        <authorList>
            <person name="Kagale S."/>
            <person name="Koh C."/>
            <person name="Nixon J."/>
            <person name="Bollina V."/>
            <person name="Clarke W.E."/>
            <person name="Tuteja R."/>
            <person name="Spillane C."/>
            <person name="Robinson S.J."/>
            <person name="Links M.G."/>
            <person name="Clarke C."/>
            <person name="Higgins E.E."/>
            <person name="Huebert T."/>
            <person name="Sharpe A.G."/>
            <person name="Parkin I.A."/>
        </authorList>
    </citation>
    <scope>NUCLEOTIDE SEQUENCE [LARGE SCALE GENOMIC DNA]</scope>
    <source>
        <strain evidence="2">cv. DH55</strain>
    </source>
</reference>
<dbReference type="CDD" id="cd22157">
    <property type="entry name" value="F-box_AtFBW1-like"/>
    <property type="match status" value="1"/>
</dbReference>
<name>A0ABM0YJ11_CAMSA</name>
<sequence>MMNTGGEYPVYIPIDLIPEILSRLPAKSVGRFRCVSKQWESILSRQDFTELFFTRSSARPRLLLILQRSNGDLLFFSAPQPQNPYETSLVVTADYHMKLRGKILSRYEICSYASGLIYVNEFVISEDPAVCVNRFPMGVICNLIKGQFVTLPYLCSYRHSTSFFGFDPIDNQFKVVGEAYPSFGDQRDKHKILTLKTGKLRWRGNNHCPTYYKFTCDGICINGVLYYLADADGSEFSNLIVCFDIKSEEFKLIEVECFKEQSATRLINYKGKLGGIDISYDELMPLC</sequence>
<feature type="domain" description="F-box" evidence="1">
    <location>
        <begin position="12"/>
        <end position="52"/>
    </location>
</feature>
<dbReference type="Pfam" id="PF08268">
    <property type="entry name" value="FBA_3"/>
    <property type="match status" value="1"/>
</dbReference>
<keyword evidence="2" id="KW-1185">Reference proteome</keyword>
<dbReference type="GeneID" id="104778982"/>
<accession>A0ABM0YJ11</accession>
<dbReference type="InterPro" id="IPR013187">
    <property type="entry name" value="F-box-assoc_dom_typ3"/>
</dbReference>
<protein>
    <submittedName>
        <fullName evidence="3">F-box protein At3g57590-like</fullName>
    </submittedName>
</protein>
<dbReference type="Pfam" id="PF00646">
    <property type="entry name" value="F-box"/>
    <property type="match status" value="1"/>
</dbReference>
<dbReference type="SUPFAM" id="SSF81383">
    <property type="entry name" value="F-box domain"/>
    <property type="match status" value="1"/>
</dbReference>
<dbReference type="SMART" id="SM00256">
    <property type="entry name" value="FBOX"/>
    <property type="match status" value="1"/>
</dbReference>